<reference evidence="1" key="2">
    <citation type="submission" date="2023-01" db="EMBL/GenBank/DDBJ databases">
        <authorList>
            <person name="Petersen C."/>
        </authorList>
    </citation>
    <scope>NUCLEOTIDE SEQUENCE</scope>
    <source>
        <strain evidence="1">IBT 15450</strain>
    </source>
</reference>
<accession>A0AAD6NBQ4</accession>
<evidence type="ECO:0000313" key="1">
    <source>
        <dbReference type="EMBL" id="KAJ6047343.1"/>
    </source>
</evidence>
<organism evidence="1 2">
    <name type="scientific">Penicillium canescens</name>
    <dbReference type="NCBI Taxonomy" id="5083"/>
    <lineage>
        <taxon>Eukaryota</taxon>
        <taxon>Fungi</taxon>
        <taxon>Dikarya</taxon>
        <taxon>Ascomycota</taxon>
        <taxon>Pezizomycotina</taxon>
        <taxon>Eurotiomycetes</taxon>
        <taxon>Eurotiomycetidae</taxon>
        <taxon>Eurotiales</taxon>
        <taxon>Aspergillaceae</taxon>
        <taxon>Penicillium</taxon>
    </lineage>
</organism>
<protein>
    <submittedName>
        <fullName evidence="1">Uncharacterized protein</fullName>
    </submittedName>
</protein>
<sequence>MASTRSIRRTGVEISALLYNRDMVVPFFGNTGILAGFHHTVILRISLRQGITSWRLSYFDPPLETRQTAFAAWYADHHFSWTQYAAGTGWTRGTKEDTCREYEAPRLNR</sequence>
<reference evidence="1" key="1">
    <citation type="journal article" date="2023" name="IMA Fungus">
        <title>Comparative genomic study of the Penicillium genus elucidates a diverse pangenome and 15 lateral gene transfer events.</title>
        <authorList>
            <person name="Petersen C."/>
            <person name="Sorensen T."/>
            <person name="Nielsen M.R."/>
            <person name="Sondergaard T.E."/>
            <person name="Sorensen J.L."/>
            <person name="Fitzpatrick D.A."/>
            <person name="Frisvad J.C."/>
            <person name="Nielsen K.L."/>
        </authorList>
    </citation>
    <scope>NUCLEOTIDE SEQUENCE</scope>
    <source>
        <strain evidence="1">IBT 15450</strain>
    </source>
</reference>
<proteinExistence type="predicted"/>
<dbReference type="EMBL" id="JAQJZL010000003">
    <property type="protein sequence ID" value="KAJ6047343.1"/>
    <property type="molecule type" value="Genomic_DNA"/>
</dbReference>
<gene>
    <name evidence="1" type="ORF">N7460_003490</name>
</gene>
<comment type="caution">
    <text evidence="1">The sequence shown here is derived from an EMBL/GenBank/DDBJ whole genome shotgun (WGS) entry which is preliminary data.</text>
</comment>
<evidence type="ECO:0000313" key="2">
    <source>
        <dbReference type="Proteomes" id="UP001219568"/>
    </source>
</evidence>
<dbReference type="AlphaFoldDB" id="A0AAD6NBQ4"/>
<dbReference type="Proteomes" id="UP001219568">
    <property type="component" value="Unassembled WGS sequence"/>
</dbReference>
<name>A0AAD6NBQ4_PENCN</name>
<keyword evidence="2" id="KW-1185">Reference proteome</keyword>